<dbReference type="SMART" id="SM00220">
    <property type="entry name" value="S_TKc"/>
    <property type="match status" value="1"/>
</dbReference>
<evidence type="ECO:0000256" key="4">
    <source>
        <dbReference type="ARBA" id="ARBA00022741"/>
    </source>
</evidence>
<comment type="catalytic activity">
    <reaction evidence="8">
        <text>L-seryl-[protein] + ATP = O-phospho-L-seryl-[protein] + ADP + H(+)</text>
        <dbReference type="Rhea" id="RHEA:17989"/>
        <dbReference type="Rhea" id="RHEA-COMP:9863"/>
        <dbReference type="Rhea" id="RHEA-COMP:11604"/>
        <dbReference type="ChEBI" id="CHEBI:15378"/>
        <dbReference type="ChEBI" id="CHEBI:29999"/>
        <dbReference type="ChEBI" id="CHEBI:30616"/>
        <dbReference type="ChEBI" id="CHEBI:83421"/>
        <dbReference type="ChEBI" id="CHEBI:456216"/>
        <dbReference type="EC" id="2.7.11.1"/>
    </reaction>
</comment>
<dbReference type="EMBL" id="JAPWDS010000002">
    <property type="protein sequence ID" value="KAJ5513707.1"/>
    <property type="molecule type" value="Genomic_DNA"/>
</dbReference>
<feature type="compositionally biased region" description="Polar residues" evidence="10">
    <location>
        <begin position="416"/>
        <end position="429"/>
    </location>
</feature>
<dbReference type="GO" id="GO:0005524">
    <property type="term" value="F:ATP binding"/>
    <property type="evidence" value="ECO:0007669"/>
    <property type="project" value="UniProtKB-UniRule"/>
</dbReference>
<proteinExistence type="predicted"/>
<dbReference type="EC" id="2.7.11.1" evidence="1"/>
<evidence type="ECO:0000256" key="9">
    <source>
        <dbReference type="PROSITE-ProRule" id="PRU10141"/>
    </source>
</evidence>
<dbReference type="Proteomes" id="UP001149954">
    <property type="component" value="Unassembled WGS sequence"/>
</dbReference>
<evidence type="ECO:0000313" key="13">
    <source>
        <dbReference type="Proteomes" id="UP001149954"/>
    </source>
</evidence>
<evidence type="ECO:0000256" key="1">
    <source>
        <dbReference type="ARBA" id="ARBA00012513"/>
    </source>
</evidence>
<dbReference type="InterPro" id="IPR000719">
    <property type="entry name" value="Prot_kinase_dom"/>
</dbReference>
<evidence type="ECO:0000256" key="7">
    <source>
        <dbReference type="ARBA" id="ARBA00047899"/>
    </source>
</evidence>
<feature type="compositionally biased region" description="Low complexity" evidence="10">
    <location>
        <begin position="391"/>
        <end position="406"/>
    </location>
</feature>
<dbReference type="InterPro" id="IPR011009">
    <property type="entry name" value="Kinase-like_dom_sf"/>
</dbReference>
<dbReference type="SUPFAM" id="SSF56112">
    <property type="entry name" value="Protein kinase-like (PK-like)"/>
    <property type="match status" value="1"/>
</dbReference>
<dbReference type="InterPro" id="IPR017441">
    <property type="entry name" value="Protein_kinase_ATP_BS"/>
</dbReference>
<dbReference type="PROSITE" id="PS50011">
    <property type="entry name" value="PROTEIN_KINASE_DOM"/>
    <property type="match status" value="1"/>
</dbReference>
<dbReference type="GO" id="GO:0050684">
    <property type="term" value="P:regulation of mRNA processing"/>
    <property type="evidence" value="ECO:0007669"/>
    <property type="project" value="TreeGrafter"/>
</dbReference>
<feature type="binding site" evidence="9">
    <location>
        <position position="83"/>
    </location>
    <ligand>
        <name>ATP</name>
        <dbReference type="ChEBI" id="CHEBI:30616"/>
    </ligand>
</feature>
<dbReference type="OrthoDB" id="5979581at2759"/>
<evidence type="ECO:0000256" key="5">
    <source>
        <dbReference type="ARBA" id="ARBA00022777"/>
    </source>
</evidence>
<reference evidence="12" key="2">
    <citation type="journal article" date="2023" name="IMA Fungus">
        <title>Comparative genomic study of the Penicillium genus elucidates a diverse pangenome and 15 lateral gene transfer events.</title>
        <authorList>
            <person name="Petersen C."/>
            <person name="Sorensen T."/>
            <person name="Nielsen M.R."/>
            <person name="Sondergaard T.E."/>
            <person name="Sorensen J.L."/>
            <person name="Fitzpatrick D.A."/>
            <person name="Frisvad J.C."/>
            <person name="Nielsen K.L."/>
        </authorList>
    </citation>
    <scope>NUCLEOTIDE SEQUENCE</scope>
    <source>
        <strain evidence="12">IBT 29495</strain>
    </source>
</reference>
<feature type="compositionally biased region" description="Basic and acidic residues" evidence="10">
    <location>
        <begin position="370"/>
        <end position="382"/>
    </location>
</feature>
<dbReference type="InterPro" id="IPR051334">
    <property type="entry name" value="SRPK"/>
</dbReference>
<dbReference type="PANTHER" id="PTHR47634">
    <property type="entry name" value="PROTEIN KINASE DOMAIN-CONTAINING PROTEIN-RELATED"/>
    <property type="match status" value="1"/>
</dbReference>
<keyword evidence="13" id="KW-1185">Reference proteome</keyword>
<comment type="caution">
    <text evidence="12">The sequence shown here is derived from an EMBL/GenBank/DDBJ whole genome shotgun (WGS) entry which is preliminary data.</text>
</comment>
<dbReference type="Gene3D" id="1.10.510.10">
    <property type="entry name" value="Transferase(Phosphotransferase) domain 1"/>
    <property type="match status" value="1"/>
</dbReference>
<evidence type="ECO:0000256" key="6">
    <source>
        <dbReference type="ARBA" id="ARBA00022840"/>
    </source>
</evidence>
<reference evidence="12" key="1">
    <citation type="submission" date="2022-12" db="EMBL/GenBank/DDBJ databases">
        <authorList>
            <person name="Petersen C."/>
        </authorList>
    </citation>
    <scope>NUCLEOTIDE SEQUENCE</scope>
    <source>
        <strain evidence="12">IBT 29495</strain>
    </source>
</reference>
<dbReference type="Gene3D" id="3.30.200.20">
    <property type="entry name" value="Phosphorylase Kinase, domain 1"/>
    <property type="match status" value="1"/>
</dbReference>
<dbReference type="PANTHER" id="PTHR47634:SF9">
    <property type="entry name" value="PROTEIN KINASE DOMAIN-CONTAINING PROTEIN-RELATED"/>
    <property type="match status" value="1"/>
</dbReference>
<sequence>MATHIDPNIDISDFKYDPFLLTQEGIHRYCLGGLHPIILGDKFQNGRYTVHHKLGFGDSATVWLAKDTGFNGHVPGYQWVALKILAAHIKEQTEIRNLQYLGDKSEGVLFTRCIVKLLDSFVLVGPNGIHQCLVLELVGPSFESIQESHIGFNNYAHYIGLDDAEFNSSTHCSEIECPRIFEITKLLFMALRFMHGLGMCHGGINGANVAFTYRNNLRNATEKEVFEVMGLPRAFPLERCDGVPLSKGLPKELVQSAQWNGYLDEDQYEIRLIGFGKSFVHGEEPDELEQPVHLRGPESIMGDKLDYRLDLWHTGCFVYQFLMYESPFPGSSDDYEYIRNIVGFVEDLPVEWESKPEELRLISEQNSALEKARDTDQGRTRGIETTQGTLPEIPAPAAAAEGPAAEQSLAKDDTSSEGQHTGTSSQQGTLAKLASTPRLKEAFDKKANNPMLAPLLPIIEGLLRFRPSDRLPLLVATELAESASLPALDEYLPLAVDATEGKPELPNSDALPSLELTRVQEVYGQPRLEDPEVALDLSGNDEQ</sequence>
<gene>
    <name evidence="12" type="ORF">N7463_003259</name>
</gene>
<name>A0A9X0C995_9EURO</name>
<dbReference type="GO" id="GO:0000245">
    <property type="term" value="P:spliceosomal complex assembly"/>
    <property type="evidence" value="ECO:0007669"/>
    <property type="project" value="TreeGrafter"/>
</dbReference>
<protein>
    <recommendedName>
        <fullName evidence="1">non-specific serine/threonine protein kinase</fullName>
        <ecNumber evidence="1">2.7.11.1</ecNumber>
    </recommendedName>
</protein>
<keyword evidence="5" id="KW-0418">Kinase</keyword>
<feature type="domain" description="Protein kinase" evidence="11">
    <location>
        <begin position="48"/>
        <end position="492"/>
    </location>
</feature>
<evidence type="ECO:0000256" key="8">
    <source>
        <dbReference type="ARBA" id="ARBA00048679"/>
    </source>
</evidence>
<dbReference type="PROSITE" id="PS00107">
    <property type="entry name" value="PROTEIN_KINASE_ATP"/>
    <property type="match status" value="1"/>
</dbReference>
<feature type="region of interest" description="Disordered" evidence="10">
    <location>
        <begin position="368"/>
        <end position="432"/>
    </location>
</feature>
<evidence type="ECO:0000256" key="2">
    <source>
        <dbReference type="ARBA" id="ARBA00022527"/>
    </source>
</evidence>
<keyword evidence="6 9" id="KW-0067">ATP-binding</keyword>
<keyword evidence="4 9" id="KW-0547">Nucleotide-binding</keyword>
<dbReference type="AlphaFoldDB" id="A0A9X0C995"/>
<evidence type="ECO:0000259" key="11">
    <source>
        <dbReference type="PROSITE" id="PS50011"/>
    </source>
</evidence>
<evidence type="ECO:0000313" key="12">
    <source>
        <dbReference type="EMBL" id="KAJ5513707.1"/>
    </source>
</evidence>
<keyword evidence="2" id="KW-0723">Serine/threonine-protein kinase</keyword>
<accession>A0A9X0C995</accession>
<dbReference type="GO" id="GO:0004674">
    <property type="term" value="F:protein serine/threonine kinase activity"/>
    <property type="evidence" value="ECO:0007669"/>
    <property type="project" value="UniProtKB-KW"/>
</dbReference>
<keyword evidence="3" id="KW-0808">Transferase</keyword>
<evidence type="ECO:0000256" key="10">
    <source>
        <dbReference type="SAM" id="MobiDB-lite"/>
    </source>
</evidence>
<organism evidence="12 13">
    <name type="scientific">Penicillium fimorum</name>
    <dbReference type="NCBI Taxonomy" id="1882269"/>
    <lineage>
        <taxon>Eukaryota</taxon>
        <taxon>Fungi</taxon>
        <taxon>Dikarya</taxon>
        <taxon>Ascomycota</taxon>
        <taxon>Pezizomycotina</taxon>
        <taxon>Eurotiomycetes</taxon>
        <taxon>Eurotiomycetidae</taxon>
        <taxon>Eurotiales</taxon>
        <taxon>Aspergillaceae</taxon>
        <taxon>Penicillium</taxon>
    </lineage>
</organism>
<evidence type="ECO:0000256" key="3">
    <source>
        <dbReference type="ARBA" id="ARBA00022679"/>
    </source>
</evidence>
<comment type="catalytic activity">
    <reaction evidence="7">
        <text>L-threonyl-[protein] + ATP = O-phospho-L-threonyl-[protein] + ADP + H(+)</text>
        <dbReference type="Rhea" id="RHEA:46608"/>
        <dbReference type="Rhea" id="RHEA-COMP:11060"/>
        <dbReference type="Rhea" id="RHEA-COMP:11605"/>
        <dbReference type="ChEBI" id="CHEBI:15378"/>
        <dbReference type="ChEBI" id="CHEBI:30013"/>
        <dbReference type="ChEBI" id="CHEBI:30616"/>
        <dbReference type="ChEBI" id="CHEBI:61977"/>
        <dbReference type="ChEBI" id="CHEBI:456216"/>
        <dbReference type="EC" id="2.7.11.1"/>
    </reaction>
</comment>